<feature type="binding site" evidence="2">
    <location>
        <position position="176"/>
    </location>
    <ligand>
        <name>Zn(2+)</name>
        <dbReference type="ChEBI" id="CHEBI:29105"/>
        <label>1</label>
        <note>catalytic</note>
    </ligand>
</feature>
<dbReference type="PANTHER" id="PTHR30304">
    <property type="entry name" value="D-TAGATOSE-1,6-BISPHOSPHATE ALDOLASE"/>
    <property type="match status" value="1"/>
</dbReference>
<dbReference type="InterPro" id="IPR000771">
    <property type="entry name" value="FBA_II"/>
</dbReference>
<dbReference type="GO" id="GO:0008270">
    <property type="term" value="F:zinc ion binding"/>
    <property type="evidence" value="ECO:0007669"/>
    <property type="project" value="InterPro"/>
</dbReference>
<dbReference type="RefSeq" id="WP_015328096.1">
    <property type="nucleotide sequence ID" value="NC_019978.1"/>
</dbReference>
<organism evidence="3 4">
    <name type="scientific">Halobacteroides halobius (strain ATCC 35273 / DSM 5150 / MD-1)</name>
    <dbReference type="NCBI Taxonomy" id="748449"/>
    <lineage>
        <taxon>Bacteria</taxon>
        <taxon>Bacillati</taxon>
        <taxon>Bacillota</taxon>
        <taxon>Clostridia</taxon>
        <taxon>Halanaerobiales</taxon>
        <taxon>Halobacteroidaceae</taxon>
        <taxon>Halobacteroides</taxon>
    </lineage>
</organism>
<gene>
    <name evidence="3" type="ordered locus">Halha_2508</name>
</gene>
<evidence type="ECO:0000313" key="3">
    <source>
        <dbReference type="EMBL" id="AGB42382.1"/>
    </source>
</evidence>
<keyword evidence="2" id="KW-0479">Metal-binding</keyword>
<feature type="binding site" evidence="2">
    <location>
        <position position="103"/>
    </location>
    <ligand>
        <name>Zn(2+)</name>
        <dbReference type="ChEBI" id="CHEBI:29105"/>
        <label>2</label>
    </ligand>
</feature>
<dbReference type="CDD" id="cd00947">
    <property type="entry name" value="TBP_aldolase_IIB"/>
    <property type="match status" value="1"/>
</dbReference>
<protein>
    <submittedName>
        <fullName evidence="3">Ketose-bisphosphate aldolase</fullName>
    </submittedName>
</protein>
<dbReference type="OrthoDB" id="9803995at2"/>
<name>L0KAS1_HALHC</name>
<reference evidence="4" key="1">
    <citation type="submission" date="2012-02" db="EMBL/GenBank/DDBJ databases">
        <title>The complete genome of Halobacteroides halobius DSM 5150.</title>
        <authorList>
            <person name="Lucas S."/>
            <person name="Copeland A."/>
            <person name="Lapidus A."/>
            <person name="Glavina del Rio T."/>
            <person name="Dalin E."/>
            <person name="Tice H."/>
            <person name="Bruce D."/>
            <person name="Goodwin L."/>
            <person name="Pitluck S."/>
            <person name="Peters L."/>
            <person name="Mikhailova N."/>
            <person name="Gu W."/>
            <person name="Kyrpides N."/>
            <person name="Mavromatis K."/>
            <person name="Ivanova N."/>
            <person name="Brettin T."/>
            <person name="Detter J.C."/>
            <person name="Han C."/>
            <person name="Larimer F."/>
            <person name="Land M."/>
            <person name="Hauser L."/>
            <person name="Markowitz V."/>
            <person name="Cheng J.-F."/>
            <person name="Hugenholtz P."/>
            <person name="Woyke T."/>
            <person name="Wu D."/>
            <person name="Tindall B."/>
            <person name="Pomrenke H."/>
            <person name="Brambilla E."/>
            <person name="Klenk H.-P."/>
            <person name="Eisen J.A."/>
        </authorList>
    </citation>
    <scope>NUCLEOTIDE SEQUENCE [LARGE SCALE GENOMIC DNA]</scope>
    <source>
        <strain evidence="4">ATCC 35273 / DSM 5150 / MD-1</strain>
    </source>
</reference>
<dbReference type="Gene3D" id="3.20.20.70">
    <property type="entry name" value="Aldolase class I"/>
    <property type="match status" value="1"/>
</dbReference>
<dbReference type="GO" id="GO:0005975">
    <property type="term" value="P:carbohydrate metabolic process"/>
    <property type="evidence" value="ECO:0007669"/>
    <property type="project" value="InterPro"/>
</dbReference>
<dbReference type="eggNOG" id="COG0191">
    <property type="taxonomic scope" value="Bacteria"/>
</dbReference>
<dbReference type="HOGENOM" id="CLU_040088_0_1_9"/>
<keyword evidence="4" id="KW-1185">Reference proteome</keyword>
<dbReference type="InterPro" id="IPR050246">
    <property type="entry name" value="Class_II_FBP_aldolase"/>
</dbReference>
<dbReference type="SUPFAM" id="SSF51569">
    <property type="entry name" value="Aldolase"/>
    <property type="match status" value="1"/>
</dbReference>
<dbReference type="PANTHER" id="PTHR30304:SF0">
    <property type="entry name" value="D-TAGATOSE-1,6-BISPHOSPHATE ALDOLASE SUBUNIT GATY-RELATED"/>
    <property type="match status" value="1"/>
</dbReference>
<dbReference type="PIRSF" id="PIRSF001359">
    <property type="entry name" value="F_bP_aldolase_II"/>
    <property type="match status" value="1"/>
</dbReference>
<dbReference type="GO" id="GO:0016832">
    <property type="term" value="F:aldehyde-lyase activity"/>
    <property type="evidence" value="ECO:0007669"/>
    <property type="project" value="InterPro"/>
</dbReference>
<feature type="active site" description="Proton donor" evidence="1">
    <location>
        <position position="81"/>
    </location>
</feature>
<evidence type="ECO:0000256" key="1">
    <source>
        <dbReference type="PIRSR" id="PIRSR001359-1"/>
    </source>
</evidence>
<sequence length="276" mass="30340">MLVNLRDMVDKAAKNNYAVAGFNVYGYEDATAVIKAAEEMDAPVILMANKDAVEHMPVEILANIFCPLAEEADVPVCVKLDHAKDYFLAVRAIKSGFTSVMYDGSQLLLKENIKNTQEIVKLAHSVGVAVEAEIGSVGYNDSTIEAEEIYTDPEEAKIFAEKTNVDALAVAVGTLHRMKKQGAEIQYDRLVEIEKLVDTPLVIHGSSGVTDEDLSKLATTQVGKVNIGTALRMAFGNTLKAEVEENPEEFDRIKWFKKPMEAVTEATKEKLRILGF</sequence>
<evidence type="ECO:0000256" key="2">
    <source>
        <dbReference type="PIRSR" id="PIRSR001359-3"/>
    </source>
</evidence>
<dbReference type="STRING" id="748449.Halha_2508"/>
<feature type="binding site" evidence="2">
    <location>
        <position position="82"/>
    </location>
    <ligand>
        <name>Zn(2+)</name>
        <dbReference type="ChEBI" id="CHEBI:29105"/>
        <label>1</label>
        <note>catalytic</note>
    </ligand>
</feature>
<dbReference type="AlphaFoldDB" id="L0KAS1"/>
<keyword evidence="2" id="KW-0862">Zinc</keyword>
<accession>L0KAS1</accession>
<feature type="binding site" evidence="2">
    <location>
        <position position="204"/>
    </location>
    <ligand>
        <name>Zn(2+)</name>
        <dbReference type="ChEBI" id="CHEBI:29105"/>
        <label>1</label>
        <note>catalytic</note>
    </ligand>
</feature>
<dbReference type="KEGG" id="hhl:Halha_2508"/>
<comment type="cofactor">
    <cofactor evidence="2">
        <name>Zn(2+)</name>
        <dbReference type="ChEBI" id="CHEBI:29105"/>
    </cofactor>
    <text evidence="2">Binds 2 Zn(2+) ions per subunit. One is catalytic and the other provides a structural contribution.</text>
</comment>
<proteinExistence type="predicted"/>
<dbReference type="EMBL" id="CP003359">
    <property type="protein sequence ID" value="AGB42382.1"/>
    <property type="molecule type" value="Genomic_DNA"/>
</dbReference>
<dbReference type="Pfam" id="PF01116">
    <property type="entry name" value="F_bP_aldolase"/>
    <property type="match status" value="1"/>
</dbReference>
<dbReference type="Proteomes" id="UP000010880">
    <property type="component" value="Chromosome"/>
</dbReference>
<evidence type="ECO:0000313" key="4">
    <source>
        <dbReference type="Proteomes" id="UP000010880"/>
    </source>
</evidence>
<dbReference type="NCBIfam" id="TIGR00167">
    <property type="entry name" value="cbbA"/>
    <property type="match status" value="1"/>
</dbReference>
<feature type="binding site" evidence="2">
    <location>
        <position position="133"/>
    </location>
    <ligand>
        <name>Zn(2+)</name>
        <dbReference type="ChEBI" id="CHEBI:29105"/>
        <label>2</label>
    </ligand>
</feature>
<dbReference type="InterPro" id="IPR013785">
    <property type="entry name" value="Aldolase_TIM"/>
</dbReference>